<name>B0TLF1_SHEHH</name>
<evidence type="ECO:0000313" key="2">
    <source>
        <dbReference type="EMBL" id="ABZ75901.1"/>
    </source>
</evidence>
<dbReference type="Proteomes" id="UP000001317">
    <property type="component" value="Chromosome"/>
</dbReference>
<reference evidence="2" key="1">
    <citation type="submission" date="2008-01" db="EMBL/GenBank/DDBJ databases">
        <title>Complete sequence of Shewanella halifaxensis HAW-EB4.</title>
        <authorList>
            <consortium name="US DOE Joint Genome Institute"/>
            <person name="Copeland A."/>
            <person name="Lucas S."/>
            <person name="Lapidus A."/>
            <person name="Glavina del Rio T."/>
            <person name="Dalin E."/>
            <person name="Tice H."/>
            <person name="Bruce D."/>
            <person name="Goodwin L."/>
            <person name="Pitluck S."/>
            <person name="Sims D."/>
            <person name="Brettin T."/>
            <person name="Detter J.C."/>
            <person name="Han C."/>
            <person name="Kuske C.R."/>
            <person name="Schmutz J."/>
            <person name="Larimer F."/>
            <person name="Land M."/>
            <person name="Hauser L."/>
            <person name="Kyrpides N."/>
            <person name="Kim E."/>
            <person name="Zhao J.-S."/>
            <person name="Richardson P."/>
        </authorList>
    </citation>
    <scope>NUCLEOTIDE SEQUENCE [LARGE SCALE GENOMIC DNA]</scope>
    <source>
        <strain evidence="2">HAW-EB4</strain>
    </source>
</reference>
<dbReference type="RefSeq" id="WP_012276442.1">
    <property type="nucleotide sequence ID" value="NC_010334.1"/>
</dbReference>
<keyword evidence="1" id="KW-0472">Membrane</keyword>
<dbReference type="STRING" id="458817.Shal_1333"/>
<feature type="transmembrane region" description="Helical" evidence="1">
    <location>
        <begin position="6"/>
        <end position="30"/>
    </location>
</feature>
<dbReference type="AlphaFoldDB" id="B0TLF1"/>
<organism evidence="2 3">
    <name type="scientific">Shewanella halifaxensis (strain HAW-EB4)</name>
    <dbReference type="NCBI Taxonomy" id="458817"/>
    <lineage>
        <taxon>Bacteria</taxon>
        <taxon>Pseudomonadati</taxon>
        <taxon>Pseudomonadota</taxon>
        <taxon>Gammaproteobacteria</taxon>
        <taxon>Alteromonadales</taxon>
        <taxon>Shewanellaceae</taxon>
        <taxon>Shewanella</taxon>
    </lineage>
</organism>
<dbReference type="eggNOG" id="ENOG5033P8D">
    <property type="taxonomic scope" value="Bacteria"/>
</dbReference>
<evidence type="ECO:0000313" key="3">
    <source>
        <dbReference type="Proteomes" id="UP000001317"/>
    </source>
</evidence>
<accession>B0TLF1</accession>
<keyword evidence="3" id="KW-1185">Reference proteome</keyword>
<dbReference type="HOGENOM" id="CLU_190007_0_0_6"/>
<gene>
    <name evidence="2" type="ordered locus">Shal_1333</name>
</gene>
<dbReference type="OrthoDB" id="5892503at2"/>
<sequence>MNDSLDWIRVFLAICGIVLTILVPLLASIFNSQKNTAKELSDHKTHVAENYATKDDVKDLGDRIERQMKDGFTNLKDFFNNRKNKDSA</sequence>
<dbReference type="KEGG" id="shl:Shal_1333"/>
<proteinExistence type="predicted"/>
<dbReference type="EMBL" id="CP000931">
    <property type="protein sequence ID" value="ABZ75901.1"/>
    <property type="molecule type" value="Genomic_DNA"/>
</dbReference>
<keyword evidence="1" id="KW-0812">Transmembrane</keyword>
<evidence type="ECO:0000256" key="1">
    <source>
        <dbReference type="SAM" id="Phobius"/>
    </source>
</evidence>
<protein>
    <submittedName>
        <fullName evidence="2">Uncharacterized protein</fullName>
    </submittedName>
</protein>
<keyword evidence="1" id="KW-1133">Transmembrane helix</keyword>